<evidence type="ECO:0000259" key="18">
    <source>
        <dbReference type="Pfam" id="PF03557"/>
    </source>
</evidence>
<keyword evidence="14" id="KW-1038">Host endoplasmic reticulum</keyword>
<accession>C0LE07</accession>
<evidence type="ECO:0000256" key="1">
    <source>
        <dbReference type="ARBA" id="ARBA00004182"/>
    </source>
</evidence>
<reference evidence="19" key="1">
    <citation type="submission" date="2009-02" db="EMBL/GenBank/DDBJ databases">
        <title>Watermelon bud necrosis virus - characterization of genome.</title>
        <authorList>
            <person name="Ravi K.S."/>
            <person name="Sudarsana P."/>
            <person name="Kunkalikar S.R."/>
            <person name="Rajagopalan P.A."/>
            <person name="Usha B.Z."/>
        </authorList>
    </citation>
    <scope>NUCLEOTIDE SEQUENCE</scope>
    <source>
        <strain evidence="19">WBNV-Wm-Som</strain>
    </source>
</reference>
<sequence length="1120" mass="127583">MKKYYLLVYCLSLYLLFLVSEVYLLNQVDNNDQLRRIQDRYKVDDPEDLIETEEYIPAETTKLKQKKLSRILRNGETTTQSPTLSLNCDNFEKEHCMIKGVSEFNAHYQIDNGEEIISCISSSSNIFDICQYEREFRKTKFKNFPVVPVLKLENKKVLEIGTKFFFVDKSNNPINIDPKANLKSPTVARLSVRLSGGLQKNIKCRCHLLIKSNRDQRRYWSLIKNVKNLNSRASNSFTCDPTLTSSRRLDANHFSFVGDHLALNCSRLHEELLANTLDYFPRTKLLANFYLWNLVLDNSCFSMIHSNINALSICTTYRDLHIISGLSLCAIFHLMTSLRCVSSDSSCAEKCVCNQERASKTHTDDCYLFNRSKVEWRKLTLIQQFQFIINTKLSTNFLVLITKMILASILISYIPSSIALKQSNLCVEKCYYNLNLDSLATDKFGMADNGYETCECSIGNVITETVYRSGVPMSRATALNDCVLGSELCLVSNNQAQNLFACRNGCNSLASIKNIPNTKFNKFYKGKSFKGNLTSLKIANRLRDGNMDSPIESKILEEESIKEYKFYKSLKVDDVPPENLMPRQSLVFSTEVDGKYRYLLEMDIKANTGSVYLLSDDAAHSPMEFMVYVKSVGVEYDVRYKYSTAKIDTTVADYLVTCTGNCADCVKQKPKVGVLDFCVTPTSWWGCEELGCLAINEGSICGHCTNIYDLSSLVNIYQVVESHVTAEICIKSLDGYTCKKHSDRSPIQTDYYQLDMSIDLHNDYMSTDKLFAVTKQQKILTGNIADLGDFSGSSFGHPQITIDGVPLSVPATFVSKDFYPGVVVLLGIKKVFYKAMWAFTHTVPILKSLSSIPKNVIFTLDEEYVTQLSMGERIFLVGEIDNIVIDIAQGNCFKKIPTKALFLSEVKMNLFRLCSKLLQEIDCNITYTSEHYHFHQDASWIPASFKFKSIGNISRSKPKNLSRFIALKKSQTNLSSKSLRIKKNEQWTFRWMSLLKLIKDTIIHFDDKSAHDEKIHHSDTSISSLWDWIKAPFNWVASFFGTFFDLVRIILVITAACIGLYILSSIFRLSKTYYADRRRQKLEDAIESIESSVLLTNYTGVDQARKRKSPPKGYDFSLDI</sequence>
<evidence type="ECO:0000256" key="5">
    <source>
        <dbReference type="ARBA" id="ARBA00022581"/>
    </source>
</evidence>
<name>C0LE07_9VIRU</name>
<dbReference type="InterPro" id="IPR005167">
    <property type="entry name" value="Bunya_G1"/>
</dbReference>
<evidence type="ECO:0000256" key="17">
    <source>
        <dbReference type="SAM" id="Phobius"/>
    </source>
</evidence>
<feature type="domain" description="Bunyavirus glycoprotein G1" evidence="18">
    <location>
        <begin position="611"/>
        <end position="792"/>
    </location>
</feature>
<organism evidence="19">
    <name type="scientific">Watermelon bud necrosis virus</name>
    <dbReference type="NCBI Taxonomy" id="76052"/>
    <lineage>
        <taxon>Viruses</taxon>
        <taxon>Riboviria</taxon>
        <taxon>Orthornavirae</taxon>
        <taxon>Negarnaviricota</taxon>
        <taxon>Polyploviricotina</taxon>
        <taxon>Bunyaviricetes</taxon>
        <taxon>Elliovirales</taxon>
        <taxon>Tospoviridae</taxon>
        <taxon>Orthotospovirus</taxon>
        <taxon>Orthotospovirus citrullonecrosis</taxon>
    </lineage>
</organism>
<evidence type="ECO:0000256" key="9">
    <source>
        <dbReference type="ARBA" id="ARBA00022844"/>
    </source>
</evidence>
<keyword evidence="5" id="KW-0945">Host-virus interaction</keyword>
<evidence type="ECO:0000256" key="6">
    <source>
        <dbReference type="ARBA" id="ARBA00022692"/>
    </source>
</evidence>
<dbReference type="GO" id="GO:0019062">
    <property type="term" value="P:virion attachment to host cell"/>
    <property type="evidence" value="ECO:0007669"/>
    <property type="project" value="UniProtKB-KW"/>
</dbReference>
<feature type="transmembrane region" description="Helical" evidence="17">
    <location>
        <begin position="1046"/>
        <end position="1069"/>
    </location>
</feature>
<dbReference type="GO" id="GO:0044178">
    <property type="term" value="C:host cell Golgi membrane"/>
    <property type="evidence" value="ECO:0007669"/>
    <property type="project" value="UniProtKB-SubCell"/>
</dbReference>
<feature type="transmembrane region" description="Helical" evidence="17">
    <location>
        <begin position="393"/>
        <end position="414"/>
    </location>
</feature>
<evidence type="ECO:0000256" key="7">
    <source>
        <dbReference type="ARBA" id="ARBA00022804"/>
    </source>
</evidence>
<keyword evidence="7" id="KW-1161">Viral attachment to host cell</keyword>
<comment type="subcellular location">
    <subcellularLocation>
        <location evidence="2">Host Golgi apparatus membrane</location>
    </subcellularLocation>
    <subcellularLocation>
        <location evidence="3">Host endoplasmic reticulum membrane</location>
    </subcellularLocation>
    <subcellularLocation>
        <location evidence="1">Virion membrane</location>
    </subcellularLocation>
</comment>
<evidence type="ECO:0000256" key="10">
    <source>
        <dbReference type="ARBA" id="ARBA00022870"/>
    </source>
</evidence>
<feature type="transmembrane region" description="Helical" evidence="17">
    <location>
        <begin position="6"/>
        <end position="26"/>
    </location>
</feature>
<evidence type="ECO:0000256" key="13">
    <source>
        <dbReference type="ARBA" id="ARBA00023180"/>
    </source>
</evidence>
<evidence type="ECO:0000256" key="3">
    <source>
        <dbReference type="ARBA" id="ARBA00004625"/>
    </source>
</evidence>
<evidence type="ECO:0000256" key="15">
    <source>
        <dbReference type="ARBA" id="ARBA00023296"/>
    </source>
</evidence>
<dbReference type="GO" id="GO:0044003">
    <property type="term" value="P:symbiont-mediated perturbation of host process"/>
    <property type="evidence" value="ECO:0007669"/>
    <property type="project" value="InterPro"/>
</dbReference>
<dbReference type="EMBL" id="FJ694963">
    <property type="protein sequence ID" value="ACN53946.1"/>
    <property type="molecule type" value="Genomic_RNA"/>
</dbReference>
<evidence type="ECO:0000256" key="12">
    <source>
        <dbReference type="ARBA" id="ARBA00023136"/>
    </source>
</evidence>
<keyword evidence="15" id="KW-1160">Virus entry into host cell</keyword>
<keyword evidence="12 17" id="KW-0472">Membrane</keyword>
<keyword evidence="9" id="KW-0946">Virion</keyword>
<keyword evidence="11 17" id="KW-1133">Transmembrane helix</keyword>
<protein>
    <recommendedName>
        <fullName evidence="4">Envelopment polyprotein</fullName>
    </recommendedName>
    <alternativeName>
        <fullName evidence="16">M polyprotein</fullName>
    </alternativeName>
</protein>
<dbReference type="Pfam" id="PF03557">
    <property type="entry name" value="Bunya_G1"/>
    <property type="match status" value="1"/>
</dbReference>
<evidence type="ECO:0000256" key="16">
    <source>
        <dbReference type="ARBA" id="ARBA00031199"/>
    </source>
</evidence>
<keyword evidence="6 17" id="KW-0812">Transmembrane</keyword>
<evidence type="ECO:0000256" key="8">
    <source>
        <dbReference type="ARBA" id="ARBA00022812"/>
    </source>
</evidence>
<evidence type="ECO:0000256" key="11">
    <source>
        <dbReference type="ARBA" id="ARBA00022989"/>
    </source>
</evidence>
<evidence type="ECO:0000256" key="2">
    <source>
        <dbReference type="ARBA" id="ARBA00004217"/>
    </source>
</evidence>
<keyword evidence="13" id="KW-0325">Glycoprotein</keyword>
<gene>
    <name evidence="19" type="primary">Gn/Gc</name>
</gene>
<evidence type="ECO:0000313" key="19">
    <source>
        <dbReference type="EMBL" id="ACN53946.1"/>
    </source>
</evidence>
<evidence type="ECO:0000256" key="4">
    <source>
        <dbReference type="ARBA" id="ARBA00015294"/>
    </source>
</evidence>
<keyword evidence="10" id="KW-1043">Host membrane</keyword>
<dbReference type="GO" id="GO:0055036">
    <property type="term" value="C:virion membrane"/>
    <property type="evidence" value="ECO:0007669"/>
    <property type="project" value="UniProtKB-SubCell"/>
</dbReference>
<proteinExistence type="predicted"/>
<evidence type="ECO:0000256" key="14">
    <source>
        <dbReference type="ARBA" id="ARBA00023184"/>
    </source>
</evidence>
<dbReference type="GO" id="GO:0044167">
    <property type="term" value="C:host cell endoplasmic reticulum membrane"/>
    <property type="evidence" value="ECO:0007669"/>
    <property type="project" value="UniProtKB-SubCell"/>
</dbReference>
<keyword evidence="8" id="KW-1040">Host Golgi apparatus</keyword>
<dbReference type="GO" id="GO:0046718">
    <property type="term" value="P:symbiont entry into host cell"/>
    <property type="evidence" value="ECO:0007669"/>
    <property type="project" value="UniProtKB-KW"/>
</dbReference>